<dbReference type="SMART" id="SM00826">
    <property type="entry name" value="PKS_DH"/>
    <property type="match status" value="1"/>
</dbReference>
<dbReference type="SUPFAM" id="SSF51735">
    <property type="entry name" value="NAD(P)-binding Rossmann-fold domains"/>
    <property type="match status" value="2"/>
</dbReference>
<evidence type="ECO:0000256" key="2">
    <source>
        <dbReference type="ARBA" id="ARBA00004789"/>
    </source>
</evidence>
<dbReference type="InterPro" id="IPR057326">
    <property type="entry name" value="KR_dom"/>
</dbReference>
<dbReference type="Gene3D" id="3.40.366.10">
    <property type="entry name" value="Malonyl-Coenzyme A Acyl Carrier Protein, domain 2"/>
    <property type="match status" value="1"/>
</dbReference>
<dbReference type="PROSITE" id="PS52019">
    <property type="entry name" value="PKS_MFAS_DH"/>
    <property type="match status" value="1"/>
</dbReference>
<dbReference type="Gene3D" id="3.40.50.720">
    <property type="entry name" value="NAD(P)-binding Rossmann-like Domain"/>
    <property type="match status" value="1"/>
</dbReference>
<keyword evidence="10" id="KW-1185">Reference proteome</keyword>
<dbReference type="SUPFAM" id="SSF47336">
    <property type="entry name" value="ACP-like"/>
    <property type="match status" value="1"/>
</dbReference>
<dbReference type="GO" id="GO:0006633">
    <property type="term" value="P:fatty acid biosynthetic process"/>
    <property type="evidence" value="ECO:0007669"/>
    <property type="project" value="InterPro"/>
</dbReference>
<keyword evidence="5 9" id="KW-0808">Transferase</keyword>
<comment type="pathway">
    <text evidence="2">Antibiotic biosynthesis; bacillaene biosynthesis.</text>
</comment>
<name>A0A316DBR1_9BACL</name>
<dbReference type="PROSITE" id="PS52004">
    <property type="entry name" value="KS3_2"/>
    <property type="match status" value="1"/>
</dbReference>
<dbReference type="FunFam" id="3.40.47.10:FF:000019">
    <property type="entry name" value="Polyketide synthase type I"/>
    <property type="match status" value="1"/>
</dbReference>
<dbReference type="GO" id="GO:0004312">
    <property type="term" value="F:fatty acid synthase activity"/>
    <property type="evidence" value="ECO:0007669"/>
    <property type="project" value="TreeGrafter"/>
</dbReference>
<dbReference type="CDD" id="cd08955">
    <property type="entry name" value="KR_2_FAS_SDR_x"/>
    <property type="match status" value="1"/>
</dbReference>
<dbReference type="InterPro" id="IPR009081">
    <property type="entry name" value="PP-bd_ACP"/>
</dbReference>
<evidence type="ECO:0000256" key="4">
    <source>
        <dbReference type="ARBA" id="ARBA00022553"/>
    </source>
</evidence>
<dbReference type="FunFam" id="3.40.366.10:FF:000002">
    <property type="entry name" value="Probable polyketide synthase 2"/>
    <property type="match status" value="1"/>
</dbReference>
<evidence type="ECO:0000259" key="7">
    <source>
        <dbReference type="PROSITE" id="PS52004"/>
    </source>
</evidence>
<dbReference type="InterPro" id="IPR016036">
    <property type="entry name" value="Malonyl_transacylase_ACP-bd"/>
</dbReference>
<dbReference type="CDD" id="cd00833">
    <property type="entry name" value="PKS"/>
    <property type="match status" value="1"/>
</dbReference>
<dbReference type="SMART" id="SM00827">
    <property type="entry name" value="PKS_AT"/>
    <property type="match status" value="1"/>
</dbReference>
<dbReference type="SMART" id="SM00825">
    <property type="entry name" value="PKS_KS"/>
    <property type="match status" value="1"/>
</dbReference>
<dbReference type="InterPro" id="IPR036736">
    <property type="entry name" value="ACP-like_sf"/>
</dbReference>
<keyword evidence="3" id="KW-0596">Phosphopantetheine</keyword>
<dbReference type="InterPro" id="IPR050091">
    <property type="entry name" value="PKS_NRPS_Biosynth_Enz"/>
</dbReference>
<dbReference type="InterPro" id="IPR049551">
    <property type="entry name" value="PKS_DH_C"/>
</dbReference>
<dbReference type="GO" id="GO:0005737">
    <property type="term" value="C:cytoplasm"/>
    <property type="evidence" value="ECO:0007669"/>
    <property type="project" value="TreeGrafter"/>
</dbReference>
<dbReference type="GO" id="GO:0005886">
    <property type="term" value="C:plasma membrane"/>
    <property type="evidence" value="ECO:0007669"/>
    <property type="project" value="TreeGrafter"/>
</dbReference>
<dbReference type="InterPro" id="IPR042104">
    <property type="entry name" value="PKS_dehydratase_sf"/>
</dbReference>
<dbReference type="Gene3D" id="3.40.47.10">
    <property type="match status" value="1"/>
</dbReference>
<dbReference type="InterPro" id="IPR014031">
    <property type="entry name" value="Ketoacyl_synth_C"/>
</dbReference>
<dbReference type="SMART" id="SM00822">
    <property type="entry name" value="PKS_KR"/>
    <property type="match status" value="1"/>
</dbReference>
<dbReference type="PANTHER" id="PTHR43775:SF37">
    <property type="entry name" value="SI:DKEY-61P9.11"/>
    <property type="match status" value="1"/>
</dbReference>
<dbReference type="Pfam" id="PF23297">
    <property type="entry name" value="ACP_SdgA_C"/>
    <property type="match status" value="1"/>
</dbReference>
<dbReference type="SUPFAM" id="SSF55048">
    <property type="entry name" value="Probable ACP-binding domain of malonyl-CoA ACP transacylase"/>
    <property type="match status" value="1"/>
</dbReference>
<dbReference type="InterPro" id="IPR049900">
    <property type="entry name" value="PKS_mFAS_DH"/>
</dbReference>
<organism evidence="9 10">
    <name type="scientific">Tumebacillus permanentifrigoris</name>
    <dbReference type="NCBI Taxonomy" id="378543"/>
    <lineage>
        <taxon>Bacteria</taxon>
        <taxon>Bacillati</taxon>
        <taxon>Bacillota</taxon>
        <taxon>Bacilli</taxon>
        <taxon>Bacillales</taxon>
        <taxon>Alicyclobacillaceae</taxon>
        <taxon>Tumebacillus</taxon>
    </lineage>
</organism>
<dbReference type="InterPro" id="IPR018201">
    <property type="entry name" value="Ketoacyl_synth_AS"/>
</dbReference>
<feature type="region of interest" description="C-terminal hotdog fold" evidence="6">
    <location>
        <begin position="1027"/>
        <end position="1174"/>
    </location>
</feature>
<dbReference type="InterPro" id="IPR020807">
    <property type="entry name" value="PKS_DH"/>
</dbReference>
<dbReference type="EMBL" id="QGGL01000010">
    <property type="protein sequence ID" value="PWK11606.1"/>
    <property type="molecule type" value="Genomic_DNA"/>
</dbReference>
<evidence type="ECO:0000313" key="10">
    <source>
        <dbReference type="Proteomes" id="UP000245634"/>
    </source>
</evidence>
<feature type="domain" description="Ketosynthase family 3 (KS3)" evidence="7">
    <location>
        <begin position="16"/>
        <end position="443"/>
    </location>
</feature>
<dbReference type="Pfam" id="PF21089">
    <property type="entry name" value="PKS_DH_N"/>
    <property type="match status" value="1"/>
</dbReference>
<dbReference type="Pfam" id="PF00698">
    <property type="entry name" value="Acyl_transf_1"/>
    <property type="match status" value="1"/>
</dbReference>
<dbReference type="Pfam" id="PF08659">
    <property type="entry name" value="KR"/>
    <property type="match status" value="1"/>
</dbReference>
<dbReference type="OrthoDB" id="9765680at2"/>
<dbReference type="InterPro" id="IPR001227">
    <property type="entry name" value="Ac_transferase_dom_sf"/>
</dbReference>
<dbReference type="Gene3D" id="3.30.70.3290">
    <property type="match status" value="1"/>
</dbReference>
<dbReference type="GO" id="GO:0004315">
    <property type="term" value="F:3-oxoacyl-[acyl-carrier-protein] synthase activity"/>
    <property type="evidence" value="ECO:0007669"/>
    <property type="project" value="InterPro"/>
</dbReference>
<reference evidence="9 10" key="1">
    <citation type="submission" date="2018-05" db="EMBL/GenBank/DDBJ databases">
        <title>Genomic Encyclopedia of Type Strains, Phase IV (KMG-IV): sequencing the most valuable type-strain genomes for metagenomic binning, comparative biology and taxonomic classification.</title>
        <authorList>
            <person name="Goeker M."/>
        </authorList>
    </citation>
    <scope>NUCLEOTIDE SEQUENCE [LARGE SCALE GENOMIC DNA]</scope>
    <source>
        <strain evidence="9 10">DSM 18773</strain>
    </source>
</reference>
<feature type="active site" description="Proton acceptor; for dehydratase activity" evidence="6">
    <location>
        <position position="922"/>
    </location>
</feature>
<dbReference type="Gene3D" id="3.10.129.110">
    <property type="entry name" value="Polyketide synthase dehydratase"/>
    <property type="match status" value="1"/>
</dbReference>
<evidence type="ECO:0000256" key="5">
    <source>
        <dbReference type="ARBA" id="ARBA00022679"/>
    </source>
</evidence>
<evidence type="ECO:0000256" key="6">
    <source>
        <dbReference type="PROSITE-ProRule" id="PRU01363"/>
    </source>
</evidence>
<dbReference type="Pfam" id="PF00109">
    <property type="entry name" value="ketoacyl-synt"/>
    <property type="match status" value="1"/>
</dbReference>
<dbReference type="Pfam" id="PF14765">
    <property type="entry name" value="PS-DH"/>
    <property type="match status" value="1"/>
</dbReference>
<dbReference type="InterPro" id="IPR036291">
    <property type="entry name" value="NAD(P)-bd_dom_sf"/>
</dbReference>
<evidence type="ECO:0000313" key="9">
    <source>
        <dbReference type="EMBL" id="PWK11606.1"/>
    </source>
</evidence>
<comment type="caution">
    <text evidence="9">The sequence shown here is derived from an EMBL/GenBank/DDBJ whole genome shotgun (WGS) entry which is preliminary data.</text>
</comment>
<dbReference type="PROSITE" id="PS00606">
    <property type="entry name" value="KS3_1"/>
    <property type="match status" value="1"/>
</dbReference>
<proteinExistence type="predicted"/>
<dbReference type="InterPro" id="IPR032821">
    <property type="entry name" value="PKS_assoc"/>
</dbReference>
<dbReference type="InterPro" id="IPR014043">
    <property type="entry name" value="Acyl_transferase_dom"/>
</dbReference>
<feature type="domain" description="PKS/mFAS DH" evidence="8">
    <location>
        <begin position="893"/>
        <end position="1174"/>
    </location>
</feature>
<dbReference type="SUPFAM" id="SSF53901">
    <property type="entry name" value="Thiolase-like"/>
    <property type="match status" value="1"/>
</dbReference>
<dbReference type="InterPro" id="IPR013968">
    <property type="entry name" value="PKS_KR"/>
</dbReference>
<evidence type="ECO:0000259" key="8">
    <source>
        <dbReference type="PROSITE" id="PS52019"/>
    </source>
</evidence>
<accession>A0A316DBR1</accession>
<feature type="region of interest" description="N-terminal hotdog fold" evidence="6">
    <location>
        <begin position="893"/>
        <end position="1012"/>
    </location>
</feature>
<evidence type="ECO:0000256" key="1">
    <source>
        <dbReference type="ARBA" id="ARBA00003299"/>
    </source>
</evidence>
<dbReference type="InterPro" id="IPR016035">
    <property type="entry name" value="Acyl_Trfase/lysoPLipase"/>
</dbReference>
<feature type="active site" description="Proton donor; for dehydratase activity" evidence="6">
    <location>
        <position position="1087"/>
    </location>
</feature>
<comment type="function">
    <text evidence="1">Involved in some intermediate steps for the synthesis of the antibiotic polyketide bacillaene which is involved in secondary metabolism.</text>
</comment>
<dbReference type="Pfam" id="PF16197">
    <property type="entry name" value="KAsynt_C_assoc"/>
    <property type="match status" value="1"/>
</dbReference>
<dbReference type="Gene3D" id="1.10.1200.10">
    <property type="entry name" value="ACP-like"/>
    <property type="match status" value="1"/>
</dbReference>
<dbReference type="InterPro" id="IPR020841">
    <property type="entry name" value="PKS_Beta-ketoAc_synthase_dom"/>
</dbReference>
<dbReference type="InterPro" id="IPR016039">
    <property type="entry name" value="Thiolase-like"/>
</dbReference>
<dbReference type="SUPFAM" id="SSF52151">
    <property type="entry name" value="FabD/lysophospholipase-like"/>
    <property type="match status" value="1"/>
</dbReference>
<protein>
    <submittedName>
        <fullName evidence="9">Acyl transferase domain-containing protein</fullName>
    </submittedName>
</protein>
<dbReference type="InterPro" id="IPR049552">
    <property type="entry name" value="PKS_DH_N"/>
</dbReference>
<sequence>MKGRPETMEPTDLDLKNAIAIVGMGCRFPGGVASPDQYWELLKNGTDAIREVPADRWCKADFYHPDREKPGKMVTRWGGFLDQIDQFDPQFFGISPHEAHHMDPQQRLLLEVTWEAFEQGGHHPSQLAGTDVGVFIGAFSLDYHALQFADFYQRQVSPYTAASSMTTMISNRISYIYDFRGPSMTLDTACSSSLVAVHAACESLRRGESHTAVAGGVLLVFTPQYSIVESKGGFLSADGRCQTFDAKANGYVRGEGVGIVVLKRLEDAQADGDHIQGIILGSGVNQDGRTVGITVPSQQAQETLIRETLRKSGVSPSRVQYVEAHGTGTPIGDPIEARAIGQVYGQGRPVDQPLLIGSCKTNIGHTEAAAGIAGLMKAVLCLQHKQIPPHLHFQTPNPDIPFAELNLRVVTELEPWPAHVGPAVAAVNSFGYGGTNAHLILCEPSRVVARGADAAPSMPARPFVLPFSGRHAEALSHLEAEYRRHLTDFSSLQDLCWSAGVRREHHDHRRAWVVDTQQSPRVFSGKKPAGVAPKLVFAFSGMGTQWSGMGRQLLEQEPVFREMIVRCDELFTVIGGWSILAEMTADESNSRMEETDVSMVVNFAVQVALDALWRSWGVRPDAVLGHSAGEVAAFYTAGVYTLADALKLLHHRARLLKRLDGRGSMVFAAVPEAVMNGLLNQTESQVCIAAVNSPSSVTLSGAQADLEQLMEQLRARNYFCKQLRVNVPFHSPAMAEIRDELLACVRDLPSQHPVDLLISTVTGEPVYGAPDGTYWWQNVREPVQFNAAVRKLIRDRHTIFLEIGPHPVLSSSILECLMDTSGLVVPSLRRHEDEAMQLMQSLAQLYVRGIDPDWQALYPEGKWMQLPSYPWQHKPYWIEQEFIRNIRLGRRDHPLLGHSVPGATPIWEGEVSLNSLSYLRDHRVMNQMLFPAAGYIEGCLQAVSLQLGAGSFVLEDLELHRSLALSDAGTIMLRYGLDLEHAQIQVHVTPDLLSKEYVLAAKANIRQLQNTNKSHTVDFEAIRARCRHTVAKDDLYQILHEMGFQYGPQFQGVQQAFVGHDEALVEVALAGGVQEEAGYYFHPALLDACFHALLASEIPVLGESLPDEEFRIPVRIGQVRFYQKPASRLWAHARKTEKNAVFTKGDLRIYDAEGQLIAEVLGFVKQSVAVGFGQIEQQKLKHWLHELEWHSLEIDGSVLTEKAESLTDQVWILLEDQQGVAEETARLLRERGARCLRIAPGDHYAFSAAEQNGTLRPQHLPDYQHLLHDVAERWGRPCDGVLHVWNLDLPSPNSAAAEVTWPKLKELGCLSLLSMYQAVSQLGAPTKIWLVTAGAQAVQDAETSVAVFQSSAWGIARTLGQQEGREHWGGAIDLDPATAPQESANLLVEHLQMNSSEDQVAFRRDARYGLRINHASALVGALPARFREDGTYVITGGFGSVGAEVARQLVKKGARRLVLISRTPLPERQDWDRLDPTSPEGTRVELVRSLEAAHAQVFTIGMQITDATAVSECVHQLKAMGWPPVRGVVHSAGVLQDGLLARMDPHQFELVYDPKVQGAWNLHQAFLDEPLEFFWLFSSLASIMPPAGQGNYAAGNAFLDALAAHRRAMGLPALSINWGPWAIGMVEKQNLVEYYEQIGMECLTASAGMQILDYLLGQNVAQTLVLSANWPVLLHQYPKDLPLLALLRKHLDEAGTQSRIGQDFKERLLQLAPDARRSAVQEHFLHLISEFLHYPRPMLEVDKSLPDIGLDSMISLKLKAQVLQDLGVGLMIGELLSGVPIQELAELVMQRQEEQVATVVS</sequence>
<dbReference type="PANTHER" id="PTHR43775">
    <property type="entry name" value="FATTY ACID SYNTHASE"/>
    <property type="match status" value="1"/>
</dbReference>
<evidence type="ECO:0000256" key="3">
    <source>
        <dbReference type="ARBA" id="ARBA00022450"/>
    </source>
</evidence>
<dbReference type="GO" id="GO:0071770">
    <property type="term" value="P:DIM/DIP cell wall layer assembly"/>
    <property type="evidence" value="ECO:0007669"/>
    <property type="project" value="TreeGrafter"/>
</dbReference>
<keyword evidence="4" id="KW-0597">Phosphoprotein</keyword>
<dbReference type="InterPro" id="IPR014030">
    <property type="entry name" value="Ketoacyl_synth_N"/>
</dbReference>
<gene>
    <name evidence="9" type="ORF">C7459_110135</name>
</gene>
<dbReference type="Pfam" id="PF02801">
    <property type="entry name" value="Ketoacyl-synt_C"/>
    <property type="match status" value="1"/>
</dbReference>
<dbReference type="Proteomes" id="UP000245634">
    <property type="component" value="Unassembled WGS sequence"/>
</dbReference>